<feature type="signal peptide" evidence="1">
    <location>
        <begin position="1"/>
        <end position="18"/>
    </location>
</feature>
<dbReference type="AlphaFoldDB" id="A0A8D8BAB6"/>
<feature type="chain" id="PRO_5034124686" evidence="1">
    <location>
        <begin position="19"/>
        <end position="109"/>
    </location>
</feature>
<reference evidence="2" key="1">
    <citation type="submission" date="2021-05" db="EMBL/GenBank/DDBJ databases">
        <authorList>
            <person name="Alioto T."/>
            <person name="Alioto T."/>
            <person name="Gomez Garrido J."/>
        </authorList>
    </citation>
    <scope>NUCLEOTIDE SEQUENCE</scope>
</reference>
<name>A0A8D8BAB6_CULPI</name>
<organism evidence="2">
    <name type="scientific">Culex pipiens</name>
    <name type="common">House mosquito</name>
    <dbReference type="NCBI Taxonomy" id="7175"/>
    <lineage>
        <taxon>Eukaryota</taxon>
        <taxon>Metazoa</taxon>
        <taxon>Ecdysozoa</taxon>
        <taxon>Arthropoda</taxon>
        <taxon>Hexapoda</taxon>
        <taxon>Insecta</taxon>
        <taxon>Pterygota</taxon>
        <taxon>Neoptera</taxon>
        <taxon>Endopterygota</taxon>
        <taxon>Diptera</taxon>
        <taxon>Nematocera</taxon>
        <taxon>Culicoidea</taxon>
        <taxon>Culicidae</taxon>
        <taxon>Culicinae</taxon>
        <taxon>Culicini</taxon>
        <taxon>Culex</taxon>
        <taxon>Culex</taxon>
    </lineage>
</organism>
<evidence type="ECO:0000313" key="2">
    <source>
        <dbReference type="EMBL" id="CAG6470449.1"/>
    </source>
</evidence>
<accession>A0A8D8BAB6</accession>
<keyword evidence="1" id="KW-0732">Signal</keyword>
<sequence>MMMMILAGGCVVVVVVAAAEKHFFTADDTSHDQFVPVALDHRRGVHASGMAERQGRAPQSFRLGTSMTIHSRSVCSSSLAWPGFALLLGRLTEFCVVRYKFLLLSHGKH</sequence>
<dbReference type="EMBL" id="HBUE01065314">
    <property type="protein sequence ID" value="CAG6470449.1"/>
    <property type="molecule type" value="Transcribed_RNA"/>
</dbReference>
<protein>
    <submittedName>
        <fullName evidence="2">(northern house mosquito) hypothetical protein</fullName>
    </submittedName>
</protein>
<evidence type="ECO:0000256" key="1">
    <source>
        <dbReference type="SAM" id="SignalP"/>
    </source>
</evidence>
<proteinExistence type="predicted"/>